<protein>
    <submittedName>
        <fullName evidence="1">Uncharacterized protein</fullName>
    </submittedName>
</protein>
<name>X1GNL0_9ZZZZ</name>
<sequence>MKEFIDKKIKKKIRKIFKNSDFRFIKDSKNELIIEAENFKLLFSWEILSKNKKLREIIKDLKKEINKNHVNVGVIILPLGKRFKKSDVSKNKKIKVWDIFDVDYFNKVSNSIWGWAKYEILTRLGYTKKFDKAKKIPSISIKQPGGNLYVFSIDPETLLKMAYVFRRPVSPNAYQRMLVPERIKKTIPSFLEKEDAILPTNITCILPPQT</sequence>
<dbReference type="AlphaFoldDB" id="X1GNL0"/>
<dbReference type="EMBL" id="BARU01007944">
    <property type="protein sequence ID" value="GAH34588.1"/>
    <property type="molecule type" value="Genomic_DNA"/>
</dbReference>
<accession>X1GNL0</accession>
<proteinExistence type="predicted"/>
<gene>
    <name evidence="1" type="ORF">S03H2_15608</name>
</gene>
<feature type="non-terminal residue" evidence="1">
    <location>
        <position position="210"/>
    </location>
</feature>
<organism evidence="1">
    <name type="scientific">marine sediment metagenome</name>
    <dbReference type="NCBI Taxonomy" id="412755"/>
    <lineage>
        <taxon>unclassified sequences</taxon>
        <taxon>metagenomes</taxon>
        <taxon>ecological metagenomes</taxon>
    </lineage>
</organism>
<reference evidence="1" key="1">
    <citation type="journal article" date="2014" name="Front. Microbiol.">
        <title>High frequency of phylogenetically diverse reductive dehalogenase-homologous genes in deep subseafloor sedimentary metagenomes.</title>
        <authorList>
            <person name="Kawai M."/>
            <person name="Futagami T."/>
            <person name="Toyoda A."/>
            <person name="Takaki Y."/>
            <person name="Nishi S."/>
            <person name="Hori S."/>
            <person name="Arai W."/>
            <person name="Tsubouchi T."/>
            <person name="Morono Y."/>
            <person name="Uchiyama I."/>
            <person name="Ito T."/>
            <person name="Fujiyama A."/>
            <person name="Inagaki F."/>
            <person name="Takami H."/>
        </authorList>
    </citation>
    <scope>NUCLEOTIDE SEQUENCE</scope>
    <source>
        <strain evidence="1">Expedition CK06-06</strain>
    </source>
</reference>
<evidence type="ECO:0000313" key="1">
    <source>
        <dbReference type="EMBL" id="GAH34588.1"/>
    </source>
</evidence>
<comment type="caution">
    <text evidence="1">The sequence shown here is derived from an EMBL/GenBank/DDBJ whole genome shotgun (WGS) entry which is preliminary data.</text>
</comment>